<dbReference type="Proteomes" id="UP001338125">
    <property type="component" value="Unassembled WGS sequence"/>
</dbReference>
<name>A0ABR0SE87_9HYPO</name>
<protein>
    <submittedName>
        <fullName evidence="2">Uncharacterized protein</fullName>
    </submittedName>
</protein>
<gene>
    <name evidence="2" type="ORF">PT974_08755</name>
</gene>
<feature type="compositionally biased region" description="Polar residues" evidence="1">
    <location>
        <begin position="56"/>
        <end position="81"/>
    </location>
</feature>
<evidence type="ECO:0000313" key="3">
    <source>
        <dbReference type="Proteomes" id="UP001338125"/>
    </source>
</evidence>
<accession>A0ABR0SE87</accession>
<comment type="caution">
    <text evidence="2">The sequence shown here is derived from an EMBL/GenBank/DDBJ whole genome shotgun (WGS) entry which is preliminary data.</text>
</comment>
<sequence>MGHLKRAISTRTPRFSNGWAIIHNYEQGMGFCHRIGECFLLQGQHRSAQRRAQPVFLSQKTSASSLGTQPLRISTAGSHRI</sequence>
<dbReference type="EMBL" id="JAVFKD010000014">
    <property type="protein sequence ID" value="KAK5990487.1"/>
    <property type="molecule type" value="Genomic_DNA"/>
</dbReference>
<feature type="region of interest" description="Disordered" evidence="1">
    <location>
        <begin position="52"/>
        <end position="81"/>
    </location>
</feature>
<reference evidence="2 3" key="1">
    <citation type="submission" date="2024-01" db="EMBL/GenBank/DDBJ databases">
        <title>Complete genome of Cladobotryum mycophilum ATHUM6906.</title>
        <authorList>
            <person name="Christinaki A.C."/>
            <person name="Myridakis A.I."/>
            <person name="Kouvelis V.N."/>
        </authorList>
    </citation>
    <scope>NUCLEOTIDE SEQUENCE [LARGE SCALE GENOMIC DNA]</scope>
    <source>
        <strain evidence="2 3">ATHUM6906</strain>
    </source>
</reference>
<organism evidence="2 3">
    <name type="scientific">Cladobotryum mycophilum</name>
    <dbReference type="NCBI Taxonomy" id="491253"/>
    <lineage>
        <taxon>Eukaryota</taxon>
        <taxon>Fungi</taxon>
        <taxon>Dikarya</taxon>
        <taxon>Ascomycota</taxon>
        <taxon>Pezizomycotina</taxon>
        <taxon>Sordariomycetes</taxon>
        <taxon>Hypocreomycetidae</taxon>
        <taxon>Hypocreales</taxon>
        <taxon>Hypocreaceae</taxon>
        <taxon>Cladobotryum</taxon>
    </lineage>
</organism>
<evidence type="ECO:0000256" key="1">
    <source>
        <dbReference type="SAM" id="MobiDB-lite"/>
    </source>
</evidence>
<evidence type="ECO:0000313" key="2">
    <source>
        <dbReference type="EMBL" id="KAK5990487.1"/>
    </source>
</evidence>
<keyword evidence="3" id="KW-1185">Reference proteome</keyword>
<proteinExistence type="predicted"/>